<evidence type="ECO:0000256" key="5">
    <source>
        <dbReference type="ARBA" id="ARBA00022692"/>
    </source>
</evidence>
<keyword evidence="6 9" id="KW-1133">Transmembrane helix</keyword>
<accession>A0ABQ3ZXS1</accession>
<evidence type="ECO:0000313" key="12">
    <source>
        <dbReference type="Proteomes" id="UP000603200"/>
    </source>
</evidence>
<dbReference type="InterPro" id="IPR038731">
    <property type="entry name" value="RgtA/B/C-like"/>
</dbReference>
<feature type="compositionally biased region" description="Polar residues" evidence="8">
    <location>
        <begin position="348"/>
        <end position="365"/>
    </location>
</feature>
<proteinExistence type="predicted"/>
<evidence type="ECO:0000256" key="8">
    <source>
        <dbReference type="SAM" id="MobiDB-lite"/>
    </source>
</evidence>
<feature type="transmembrane region" description="Helical" evidence="9">
    <location>
        <begin position="219"/>
        <end position="242"/>
    </location>
</feature>
<dbReference type="Pfam" id="PF13231">
    <property type="entry name" value="PMT_2"/>
    <property type="match status" value="1"/>
</dbReference>
<feature type="transmembrane region" description="Helical" evidence="9">
    <location>
        <begin position="317"/>
        <end position="338"/>
    </location>
</feature>
<evidence type="ECO:0000313" key="11">
    <source>
        <dbReference type="EMBL" id="GIE23383.1"/>
    </source>
</evidence>
<evidence type="ECO:0000256" key="6">
    <source>
        <dbReference type="ARBA" id="ARBA00022989"/>
    </source>
</evidence>
<feature type="domain" description="Glycosyltransferase RgtA/B/C/D-like" evidence="10">
    <location>
        <begin position="71"/>
        <end position="193"/>
    </location>
</feature>
<dbReference type="PANTHER" id="PTHR33908:SF11">
    <property type="entry name" value="MEMBRANE PROTEIN"/>
    <property type="match status" value="1"/>
</dbReference>
<keyword evidence="12" id="KW-1185">Reference proteome</keyword>
<keyword evidence="5 9" id="KW-0812">Transmembrane</keyword>
<evidence type="ECO:0000256" key="9">
    <source>
        <dbReference type="SAM" id="Phobius"/>
    </source>
</evidence>
<gene>
    <name evidence="11" type="ORF">Ahu01nite_064850</name>
</gene>
<evidence type="ECO:0000256" key="3">
    <source>
        <dbReference type="ARBA" id="ARBA00022676"/>
    </source>
</evidence>
<feature type="transmembrane region" description="Helical" evidence="9">
    <location>
        <begin position="262"/>
        <end position="285"/>
    </location>
</feature>
<keyword evidence="2" id="KW-1003">Cell membrane</keyword>
<evidence type="ECO:0000256" key="2">
    <source>
        <dbReference type="ARBA" id="ARBA00022475"/>
    </source>
</evidence>
<evidence type="ECO:0000259" key="10">
    <source>
        <dbReference type="Pfam" id="PF13231"/>
    </source>
</evidence>
<dbReference type="RefSeq" id="WP_203840433.1">
    <property type="nucleotide sequence ID" value="NZ_BAAATV010000009.1"/>
</dbReference>
<keyword evidence="7 9" id="KW-0472">Membrane</keyword>
<dbReference type="InterPro" id="IPR050297">
    <property type="entry name" value="LipidA_mod_glycosyltrf_83"/>
</dbReference>
<evidence type="ECO:0000256" key="4">
    <source>
        <dbReference type="ARBA" id="ARBA00022679"/>
    </source>
</evidence>
<organism evidence="11 12">
    <name type="scientific">Winogradskya humida</name>
    <dbReference type="NCBI Taxonomy" id="113566"/>
    <lineage>
        <taxon>Bacteria</taxon>
        <taxon>Bacillati</taxon>
        <taxon>Actinomycetota</taxon>
        <taxon>Actinomycetes</taxon>
        <taxon>Micromonosporales</taxon>
        <taxon>Micromonosporaceae</taxon>
        <taxon>Winogradskya</taxon>
    </lineage>
</organism>
<comment type="subcellular location">
    <subcellularLocation>
        <location evidence="1">Cell membrane</location>
        <topology evidence="1">Multi-pass membrane protein</topology>
    </subcellularLocation>
</comment>
<keyword evidence="3" id="KW-0328">Glycosyltransferase</keyword>
<keyword evidence="4" id="KW-0808">Transferase</keyword>
<feature type="transmembrane region" description="Helical" evidence="9">
    <location>
        <begin position="292"/>
        <end position="311"/>
    </location>
</feature>
<comment type="caution">
    <text evidence="11">The sequence shown here is derived from an EMBL/GenBank/DDBJ whole genome shotgun (WGS) entry which is preliminary data.</text>
</comment>
<reference evidence="11 12" key="1">
    <citation type="submission" date="2021-01" db="EMBL/GenBank/DDBJ databases">
        <title>Whole genome shotgun sequence of Actinoplanes humidus NBRC 14915.</title>
        <authorList>
            <person name="Komaki H."/>
            <person name="Tamura T."/>
        </authorList>
    </citation>
    <scope>NUCLEOTIDE SEQUENCE [LARGE SCALE GENOMIC DNA]</scope>
    <source>
        <strain evidence="11 12">NBRC 14915</strain>
    </source>
</reference>
<feature type="transmembrane region" description="Helical" evidence="9">
    <location>
        <begin position="167"/>
        <end position="192"/>
    </location>
</feature>
<dbReference type="PANTHER" id="PTHR33908">
    <property type="entry name" value="MANNOSYLTRANSFERASE YKCB-RELATED"/>
    <property type="match status" value="1"/>
</dbReference>
<name>A0ABQ3ZXS1_9ACTN</name>
<protein>
    <recommendedName>
        <fullName evidence="10">Glycosyltransferase RgtA/B/C/D-like domain-containing protein</fullName>
    </recommendedName>
</protein>
<sequence>MISALRAVPVRRVLPALIPGLTMLVLGLLGATRSVLSWDEIASVDVARRSVPQIWDLINNVDGVFGPYYMFLHFWDAVFGQTVLTVRVPSILAMAAAAAVTGELGRRLFSPLAGVVGGLILCSVPNISRYASEARPYAFAVFVAALSLLLLLMALDKPGWVRWLAYAISVVGLGVAQLIALTAVGAHFFVVLMRVWKPERTPVDLDKEKAEQSWSSRKLFLWWAAAAAVGAACIAPIVIMGSGQHDTQLTWVPPLTVKAVRYMPTGLTGQAEIAWLIIGLAVTAAWVRARNVAVVALAAIVPLVVVCLVSWHGPSFWVARYVLFVLPFAVLLAGVGLVRALPEARVQPQTGAQPETRVQPQTGAQPETRPWGRYARIAAVLVLIAALVYPAQWEVRGKTVKNGTDYRTAAKIIKKRQQPGDGLLFSPGNRILRPGVYYYMADAPYTPKDLLIRKDAADVDSLYAAEWPGTPDRVESATRLWLFTNKAKGDPLELRTDLRDLLTEDYTRTQIWRMKEGTLALYTPKSRS</sequence>
<feature type="region of interest" description="Disordered" evidence="8">
    <location>
        <begin position="348"/>
        <end position="367"/>
    </location>
</feature>
<feature type="transmembrane region" description="Helical" evidence="9">
    <location>
        <begin position="374"/>
        <end position="393"/>
    </location>
</feature>
<evidence type="ECO:0000256" key="1">
    <source>
        <dbReference type="ARBA" id="ARBA00004651"/>
    </source>
</evidence>
<feature type="transmembrane region" description="Helical" evidence="9">
    <location>
        <begin position="137"/>
        <end position="155"/>
    </location>
</feature>
<evidence type="ECO:0000256" key="7">
    <source>
        <dbReference type="ARBA" id="ARBA00023136"/>
    </source>
</evidence>
<dbReference type="EMBL" id="BOMN01000089">
    <property type="protein sequence ID" value="GIE23383.1"/>
    <property type="molecule type" value="Genomic_DNA"/>
</dbReference>
<feature type="transmembrane region" description="Helical" evidence="9">
    <location>
        <begin position="12"/>
        <end position="31"/>
    </location>
</feature>
<dbReference type="Proteomes" id="UP000603200">
    <property type="component" value="Unassembled WGS sequence"/>
</dbReference>